<dbReference type="InterPro" id="IPR032695">
    <property type="entry name" value="Integrin_dom_sf"/>
</dbReference>
<evidence type="ECO:0000259" key="15">
    <source>
        <dbReference type="Pfam" id="PF20805"/>
    </source>
</evidence>
<dbReference type="InterPro" id="IPR048286">
    <property type="entry name" value="Integrin_alpha_Ig-like_3"/>
</dbReference>
<comment type="similarity">
    <text evidence="2 13">Belongs to the integrin alpha chain family.</text>
</comment>
<dbReference type="InterPro" id="IPR018184">
    <property type="entry name" value="Integrin_alpha_C_CS"/>
</dbReference>
<evidence type="ECO:0000256" key="6">
    <source>
        <dbReference type="ARBA" id="ARBA00022889"/>
    </source>
</evidence>
<dbReference type="Gene3D" id="2.60.40.1530">
    <property type="entry name" value="ntegrin, alpha v. Chain A, domain 4"/>
    <property type="match status" value="1"/>
</dbReference>
<evidence type="ECO:0000256" key="8">
    <source>
        <dbReference type="ARBA" id="ARBA00023037"/>
    </source>
</evidence>
<dbReference type="InterPro" id="IPR028994">
    <property type="entry name" value="Integrin_alpha_N"/>
</dbReference>
<feature type="domain" description="Integrin alpha third immunoglobulin-like" evidence="16">
    <location>
        <begin position="791"/>
        <end position="990"/>
    </location>
</feature>
<evidence type="ECO:0000256" key="10">
    <source>
        <dbReference type="ARBA" id="ARBA00023170"/>
    </source>
</evidence>
<dbReference type="KEGG" id="isc:8052228"/>
<dbReference type="SUPFAM" id="SSF69179">
    <property type="entry name" value="Integrin domains"/>
    <property type="match status" value="3"/>
</dbReference>
<dbReference type="Gene3D" id="2.60.40.1460">
    <property type="entry name" value="Integrin domains. Chain A, domain 2"/>
    <property type="match status" value="1"/>
</dbReference>
<dbReference type="PANTHER" id="PTHR23220">
    <property type="entry name" value="INTEGRIN ALPHA"/>
    <property type="match status" value="1"/>
</dbReference>
<dbReference type="GeneID" id="8052228"/>
<proteinExistence type="inferred from homology"/>
<dbReference type="Pfam" id="PF20805">
    <property type="entry name" value="Integrin_A_Ig_2"/>
    <property type="match status" value="1"/>
</dbReference>
<dbReference type="PROSITE" id="PS00242">
    <property type="entry name" value="INTEGRIN_ALPHA"/>
    <property type="match status" value="1"/>
</dbReference>
<dbReference type="SUPFAM" id="SSF69318">
    <property type="entry name" value="Integrin alpha N-terminal domain"/>
    <property type="match status" value="1"/>
</dbReference>
<dbReference type="PRINTS" id="PR01185">
    <property type="entry name" value="INTEGRINA"/>
</dbReference>
<evidence type="ECO:0000256" key="9">
    <source>
        <dbReference type="ARBA" id="ARBA00023136"/>
    </source>
</evidence>
<name>A0A4D5RMQ8_IXOSC</name>
<dbReference type="Gene3D" id="1.20.5.930">
    <property type="entry name" value="Bicelle-embedded integrin alpha(iib) transmembrane segment"/>
    <property type="match status" value="1"/>
</dbReference>
<evidence type="ECO:0000256" key="2">
    <source>
        <dbReference type="ARBA" id="ARBA00008054"/>
    </source>
</evidence>
<dbReference type="GO" id="GO:0007229">
    <property type="term" value="P:integrin-mediated signaling pathway"/>
    <property type="evidence" value="ECO:0007669"/>
    <property type="project" value="UniProtKB-KW"/>
</dbReference>
<evidence type="ECO:0000256" key="1">
    <source>
        <dbReference type="ARBA" id="ARBA00004479"/>
    </source>
</evidence>
<feature type="repeat" description="FG-GAP" evidence="12">
    <location>
        <begin position="41"/>
        <end position="108"/>
    </location>
</feature>
<evidence type="ECO:0000259" key="16">
    <source>
        <dbReference type="Pfam" id="PF20806"/>
    </source>
</evidence>
<dbReference type="PANTHER" id="PTHR23220:SF122">
    <property type="entry name" value="INTEGRIN ALPHA-PS1"/>
    <property type="match status" value="1"/>
</dbReference>
<dbReference type="Gene3D" id="2.130.10.130">
    <property type="entry name" value="Integrin alpha, N-terminal"/>
    <property type="match status" value="1"/>
</dbReference>
<keyword evidence="4" id="KW-0732">Signal</keyword>
<dbReference type="InterPro" id="IPR013519">
    <property type="entry name" value="Int_alpha_beta-p"/>
</dbReference>
<evidence type="ECO:0000256" key="5">
    <source>
        <dbReference type="ARBA" id="ARBA00022737"/>
    </source>
</evidence>
<feature type="transmembrane region" description="Helical" evidence="13">
    <location>
        <begin position="1019"/>
        <end position="1043"/>
    </location>
</feature>
<dbReference type="GO" id="GO:0031589">
    <property type="term" value="P:cell-substrate adhesion"/>
    <property type="evidence" value="ECO:0007669"/>
    <property type="project" value="UniProtKB-ARBA"/>
</dbReference>
<dbReference type="GO" id="GO:0008305">
    <property type="term" value="C:integrin complex"/>
    <property type="evidence" value="ECO:0007669"/>
    <property type="project" value="InterPro"/>
</dbReference>
<dbReference type="Pfam" id="PF20806">
    <property type="entry name" value="Integrin_A_Ig_3"/>
    <property type="match status" value="1"/>
</dbReference>
<dbReference type="Gene3D" id="2.60.40.1510">
    <property type="entry name" value="ntegrin, alpha v. Chain A, domain 3"/>
    <property type="match status" value="1"/>
</dbReference>
<comment type="subcellular location">
    <subcellularLocation>
        <location evidence="1 13">Membrane</location>
        <topology evidence="1 13">Single-pass type I membrane protein</topology>
    </subcellularLocation>
</comment>
<feature type="domain" description="Integrin alpha second immunoglobulin-like" evidence="15">
    <location>
        <begin position="644"/>
        <end position="785"/>
    </location>
</feature>
<evidence type="ECO:0000256" key="12">
    <source>
        <dbReference type="PROSITE-ProRule" id="PRU00803"/>
    </source>
</evidence>
<dbReference type="EMBL" id="GHJT01004512">
    <property type="protein sequence ID" value="MOY38483.1"/>
    <property type="molecule type" value="Transcribed_RNA"/>
</dbReference>
<evidence type="ECO:0000313" key="17">
    <source>
        <dbReference type="EMBL" id="MOY38483.1"/>
    </source>
</evidence>
<keyword evidence="8 13" id="KW-0401">Integrin</keyword>
<feature type="domain" description="Integrin alpha first immunoglubulin-like" evidence="14">
    <location>
        <begin position="470"/>
        <end position="642"/>
    </location>
</feature>
<evidence type="ECO:0000256" key="4">
    <source>
        <dbReference type="ARBA" id="ARBA00022729"/>
    </source>
</evidence>
<dbReference type="PROSITE" id="PS51470">
    <property type="entry name" value="FG_GAP"/>
    <property type="match status" value="4"/>
</dbReference>
<reference evidence="17" key="1">
    <citation type="submission" date="2019-04" db="EMBL/GenBank/DDBJ databases">
        <title>An insight into the mialome of Ixodes scapularis.</title>
        <authorList>
            <person name="Ribeiro J.M."/>
            <person name="Mather T.N."/>
            <person name="Karim S."/>
        </authorList>
    </citation>
    <scope>NUCLEOTIDE SEQUENCE</scope>
</reference>
<dbReference type="InterPro" id="IPR013649">
    <property type="entry name" value="Integrin_alpha_Ig-like_1"/>
</dbReference>
<keyword evidence="11" id="KW-0325">Glycoprotein</keyword>
<evidence type="ECO:0000256" key="11">
    <source>
        <dbReference type="ARBA" id="ARBA00023180"/>
    </source>
</evidence>
<dbReference type="VEuPathDB" id="VectorBase:ISCP_019040"/>
<dbReference type="InterPro" id="IPR000413">
    <property type="entry name" value="Integrin_alpha"/>
</dbReference>
<keyword evidence="3 13" id="KW-0812">Transmembrane</keyword>
<feature type="repeat" description="FG-GAP" evidence="12">
    <location>
        <begin position="298"/>
        <end position="357"/>
    </location>
</feature>
<dbReference type="Pfam" id="PF01839">
    <property type="entry name" value="FG-GAP"/>
    <property type="match status" value="2"/>
</dbReference>
<dbReference type="OMA" id="HTYELIN"/>
<keyword evidence="5" id="KW-0677">Repeat</keyword>
<dbReference type="Pfam" id="PF08441">
    <property type="entry name" value="Integrin_A_Ig_1"/>
    <property type="match status" value="1"/>
</dbReference>
<evidence type="ECO:0000256" key="7">
    <source>
        <dbReference type="ARBA" id="ARBA00022989"/>
    </source>
</evidence>
<keyword evidence="7 13" id="KW-1133">Transmembrane helix</keyword>
<dbReference type="GO" id="GO:0007157">
    <property type="term" value="P:heterophilic cell-cell adhesion via plasma membrane cell adhesion molecules"/>
    <property type="evidence" value="ECO:0007669"/>
    <property type="project" value="UniProtKB-ARBA"/>
</dbReference>
<dbReference type="VEuPathDB" id="VectorBase:ISCW005672"/>
<keyword evidence="10 13" id="KW-0675">Receptor</keyword>
<dbReference type="OrthoDB" id="5317514at2759"/>
<keyword evidence="6 13" id="KW-0130">Cell adhesion</keyword>
<sequence>MCGSGSASAVGVQKRGHVMSLLIASALCLLTSVCAFNLEPRLPVLKLGPKGTYFGYTVSEHQVLNENKNSVIEHMLLVGAPRAQTSQPGTNRSGAVYKCPMTTWLQDCKQIPIEEEKTAPENTILKDDQWLGVTVRSQGPGGYVLACAHRHVSMGPSYRWGRGICYSLTQYLDLERAWEPCENRPVDKAHEQFGFCQAGTSGVISEDSTIVLGSPGPYTWKGTIFTISAKRLLKDWVWNVSPFLEEDAPVEKYSYLGMSVTSGRFFHNQTTFVAGAPRSNGTGKVVFFDKDKASTKLHTALILDGEQFASSFGYSLTSLDLNSDGFIDLVVGAPFYHGKGEGGAVYIYMNSKTGISKATKPIKLVGKDESRFGFGLSSAGDLNKDGFPDLAVGAPYEDGGGAIYIYLGSADGIVKEPSQVIRPSDLPKPLSSKLTTLGYSLFGGMDLDSNGYPDLLSGNYESDSVILFRSRPIIDISTSVKGKLTNIDPTVPGCPEDLRSPYVCFSFEACFQFSRTTQSASLRNGTDNRLQLEYRIEAETFTGKKYYRVRFNASADSDTPNVVTRELELQWWTLGREHCSRELVYLKDKSDIQSPIKMKLMYKLVQKEPRYPVEGAGLPDIDRLPILNQKEASKVFEARFLKNCGSNDICESDLHVEADLILPKEAGGVPVLYLGEEHINMSIKVHNRGEPAYDAALYVFHPSVLSYVGRKLISSGTDVVDCVPLESYVKCELGNPLNQGTLEIFLRFNARSEADAETSLNFIISANTTSLELSPQRDLDIDVNVVRVAELELRGATKPEQVWYGGVVVGAHAMKHFDEVGSKVVHTYQVFNHGPWTVPTLDVVVSWPYEAENEQKHGKYLLYMTEEPKVVGDGECRMLEGQVNPLGLKHRPAPASLSRSRSREKREVVITPEEVRLEGKTVRLVTMKCDRGSAKCFKFRCTIRNLKKQLSATITINARLWNATLVEDYAAVDQVSIFSSAEIELDPSLEVRQRPEDDFAHAETRAYPDASLYQKSEGVALWIIILAVCAGILLLLLVIFLLYKLGFFKRKRPAEGYSPAPTSDKDFNGSS</sequence>
<organism evidence="17">
    <name type="scientific">Ixodes scapularis</name>
    <name type="common">Black-legged tick</name>
    <name type="synonym">Deer tick</name>
    <dbReference type="NCBI Taxonomy" id="6945"/>
    <lineage>
        <taxon>Eukaryota</taxon>
        <taxon>Metazoa</taxon>
        <taxon>Ecdysozoa</taxon>
        <taxon>Arthropoda</taxon>
        <taxon>Chelicerata</taxon>
        <taxon>Arachnida</taxon>
        <taxon>Acari</taxon>
        <taxon>Parasitiformes</taxon>
        <taxon>Ixodida</taxon>
        <taxon>Ixodoidea</taxon>
        <taxon>Ixodidae</taxon>
        <taxon>Ixodinae</taxon>
        <taxon>Ixodes</taxon>
    </lineage>
</organism>
<keyword evidence="9 13" id="KW-0472">Membrane</keyword>
<protein>
    <submittedName>
        <fullName evidence="17">Putative vitronectin receptor alpha subunit</fullName>
    </submittedName>
</protein>
<feature type="repeat" description="FG-GAP" evidence="12">
    <location>
        <begin position="358"/>
        <end position="415"/>
    </location>
</feature>
<dbReference type="InterPro" id="IPR013517">
    <property type="entry name" value="FG-GAP"/>
</dbReference>
<dbReference type="RefSeq" id="XP_040064012.1">
    <property type="nucleotide sequence ID" value="XM_040208078.3"/>
</dbReference>
<dbReference type="SMART" id="SM00191">
    <property type="entry name" value="Int_alpha"/>
    <property type="match status" value="5"/>
</dbReference>
<dbReference type="GO" id="GO:0048513">
    <property type="term" value="P:animal organ development"/>
    <property type="evidence" value="ECO:0007669"/>
    <property type="project" value="UniProtKB-ARBA"/>
</dbReference>
<feature type="repeat" description="FG-GAP" evidence="12">
    <location>
        <begin position="424"/>
        <end position="485"/>
    </location>
</feature>
<dbReference type="VEuPathDB" id="VectorBase:ISCI005672"/>
<evidence type="ECO:0000259" key="14">
    <source>
        <dbReference type="Pfam" id="PF08441"/>
    </source>
</evidence>
<evidence type="ECO:0000256" key="13">
    <source>
        <dbReference type="RuleBase" id="RU003762"/>
    </source>
</evidence>
<evidence type="ECO:0000256" key="3">
    <source>
        <dbReference type="ARBA" id="ARBA00022692"/>
    </source>
</evidence>
<accession>A0A4D5RMQ8</accession>
<dbReference type="AlphaFoldDB" id="A0A4D5RMQ8"/>
<dbReference type="InterPro" id="IPR048285">
    <property type="entry name" value="Integrin_alpha_Ig-like_2"/>
</dbReference>